<dbReference type="SUPFAM" id="SSF57184">
    <property type="entry name" value="Growth factor receptor domain"/>
    <property type="match status" value="1"/>
</dbReference>
<keyword evidence="8" id="KW-0675">Receptor</keyword>
<keyword evidence="6" id="KW-0297">G-protein coupled receptor</keyword>
<dbReference type="InterPro" id="IPR011500">
    <property type="entry name" value="GPCR_3_9-Cys_dom"/>
</dbReference>
<feature type="domain" description="GPCR family 3 nine cysteines" evidence="12">
    <location>
        <begin position="31"/>
        <end position="83"/>
    </location>
</feature>
<reference evidence="13 14" key="1">
    <citation type="journal article" date="2017" name="Gigascience">
        <title>Genome sequence of the small brown planthopper, Laodelphax striatellus.</title>
        <authorList>
            <person name="Zhu J."/>
            <person name="Jiang F."/>
            <person name="Wang X."/>
            <person name="Yang P."/>
            <person name="Bao Y."/>
            <person name="Zhao W."/>
            <person name="Wang W."/>
            <person name="Lu H."/>
            <person name="Wang Q."/>
            <person name="Cui N."/>
            <person name="Li J."/>
            <person name="Chen X."/>
            <person name="Luo L."/>
            <person name="Yu J."/>
            <person name="Kang L."/>
            <person name="Cui F."/>
        </authorList>
    </citation>
    <scope>NUCLEOTIDE SEQUENCE [LARGE SCALE GENOMIC DNA]</scope>
    <source>
        <strain evidence="13">Lst14</strain>
    </source>
</reference>
<accession>A0A482X4S2</accession>
<evidence type="ECO:0000259" key="12">
    <source>
        <dbReference type="Pfam" id="PF07562"/>
    </source>
</evidence>
<dbReference type="AlphaFoldDB" id="A0A482X4S2"/>
<dbReference type="InParanoid" id="A0A482X4S2"/>
<evidence type="ECO:0000256" key="8">
    <source>
        <dbReference type="ARBA" id="ARBA00023170"/>
    </source>
</evidence>
<keyword evidence="5" id="KW-1133">Transmembrane helix</keyword>
<dbReference type="Proteomes" id="UP000291343">
    <property type="component" value="Unassembled WGS sequence"/>
</dbReference>
<evidence type="ECO:0000256" key="11">
    <source>
        <dbReference type="ARBA" id="ARBA00054813"/>
    </source>
</evidence>
<dbReference type="InterPro" id="IPR009030">
    <property type="entry name" value="Growth_fac_rcpt_cys_sf"/>
</dbReference>
<dbReference type="STRING" id="195883.A0A482X4S2"/>
<evidence type="ECO:0000256" key="6">
    <source>
        <dbReference type="ARBA" id="ARBA00023040"/>
    </source>
</evidence>
<dbReference type="OrthoDB" id="425344at2759"/>
<keyword evidence="4" id="KW-0812">Transmembrane</keyword>
<dbReference type="InterPro" id="IPR038550">
    <property type="entry name" value="GPCR_3_9-Cys_sf"/>
</dbReference>
<dbReference type="InterPro" id="IPR050726">
    <property type="entry name" value="mGluR"/>
</dbReference>
<comment type="function">
    <text evidence="11">G-protein coupled receptor for glutamate. Ligand binding causes a conformation change that triggers signaling via guanine nucleotide-binding proteins (G proteins) and modulates the activity of down-stream effectors.</text>
</comment>
<evidence type="ECO:0000256" key="2">
    <source>
        <dbReference type="ARBA" id="ARBA00007242"/>
    </source>
</evidence>
<evidence type="ECO:0000256" key="9">
    <source>
        <dbReference type="ARBA" id="ARBA00023180"/>
    </source>
</evidence>
<dbReference type="PANTHER" id="PTHR24060">
    <property type="entry name" value="METABOTROPIC GLUTAMATE RECEPTOR"/>
    <property type="match status" value="1"/>
</dbReference>
<keyword evidence="10" id="KW-0807">Transducer</keyword>
<protein>
    <recommendedName>
        <fullName evidence="12">GPCR family 3 nine cysteines domain-containing protein</fullName>
    </recommendedName>
</protein>
<dbReference type="FunFam" id="2.10.50.30:FF:000001">
    <property type="entry name" value="metabotropic glutamate receptor 1"/>
    <property type="match status" value="1"/>
</dbReference>
<evidence type="ECO:0000313" key="13">
    <source>
        <dbReference type="EMBL" id="RZF40682.1"/>
    </source>
</evidence>
<evidence type="ECO:0000256" key="7">
    <source>
        <dbReference type="ARBA" id="ARBA00023136"/>
    </source>
</evidence>
<proteinExistence type="inferred from homology"/>
<comment type="similarity">
    <text evidence="2">Belongs to the G-protein coupled receptor 3 family.</text>
</comment>
<comment type="caution">
    <text evidence="13">The sequence shown here is derived from an EMBL/GenBank/DDBJ whole genome shotgun (WGS) entry which is preliminary data.</text>
</comment>
<keyword evidence="9" id="KW-0325">Glycoprotein</keyword>
<gene>
    <name evidence="13" type="ORF">LSTR_LSTR014403</name>
</gene>
<keyword evidence="14" id="KW-1185">Reference proteome</keyword>
<dbReference type="EMBL" id="QKKF02017929">
    <property type="protein sequence ID" value="RZF40682.1"/>
    <property type="molecule type" value="Genomic_DNA"/>
</dbReference>
<dbReference type="Pfam" id="PF07562">
    <property type="entry name" value="NCD3G"/>
    <property type="match status" value="1"/>
</dbReference>
<dbReference type="GO" id="GO:0004930">
    <property type="term" value="F:G protein-coupled receptor activity"/>
    <property type="evidence" value="ECO:0007669"/>
    <property type="project" value="UniProtKB-KW"/>
</dbReference>
<keyword evidence="3" id="KW-1003">Cell membrane</keyword>
<organism evidence="13 14">
    <name type="scientific">Laodelphax striatellus</name>
    <name type="common">Small brown planthopper</name>
    <name type="synonym">Delphax striatella</name>
    <dbReference type="NCBI Taxonomy" id="195883"/>
    <lineage>
        <taxon>Eukaryota</taxon>
        <taxon>Metazoa</taxon>
        <taxon>Ecdysozoa</taxon>
        <taxon>Arthropoda</taxon>
        <taxon>Hexapoda</taxon>
        <taxon>Insecta</taxon>
        <taxon>Pterygota</taxon>
        <taxon>Neoptera</taxon>
        <taxon>Paraneoptera</taxon>
        <taxon>Hemiptera</taxon>
        <taxon>Auchenorrhyncha</taxon>
        <taxon>Fulgoroidea</taxon>
        <taxon>Delphacidae</taxon>
        <taxon>Criomorphinae</taxon>
        <taxon>Laodelphax</taxon>
    </lineage>
</organism>
<evidence type="ECO:0000256" key="1">
    <source>
        <dbReference type="ARBA" id="ARBA00004651"/>
    </source>
</evidence>
<comment type="subcellular location">
    <subcellularLocation>
        <location evidence="1">Cell membrane</location>
        <topology evidence="1">Multi-pass membrane protein</topology>
    </subcellularLocation>
</comment>
<keyword evidence="7" id="KW-0472">Membrane</keyword>
<sequence>MRPIKGPELLKYLRKVNFEAIQFRLGHTKHPDSVCSFPCELGQAKKYVEGESCCWHCFNCSQYQVRHPIDETQCLNCPWGTIPDATKQQCLDIPELYIILIRPERNVRQSMMPTSKYSGTVKSGTSASVMAAAVAVTNTQRLSQPFINAVDPCGKPLASRCIDIELCSDETGFNRFSSLKMKDPLLVTRSTQTVAIATTANEQPSLLSTTNGRPANNNNNISPTSWAPILDCGSAANANISSSFCDATNGVSSGINVANSVTNVVNDVAIVVNGVTNVSSCATSNCSTTSVISGATNLCSATNVLSGATNISSGTTNLCGAANVVGGTTNLCSATNVVGGTTNGSSVSNNIVGSTTNIVASVTNVANNVVSNGPML</sequence>
<dbReference type="GO" id="GO:0005886">
    <property type="term" value="C:plasma membrane"/>
    <property type="evidence" value="ECO:0007669"/>
    <property type="project" value="UniProtKB-SubCell"/>
</dbReference>
<dbReference type="Gene3D" id="2.10.50.30">
    <property type="entry name" value="GPCR, family 3, nine cysteines domain"/>
    <property type="match status" value="1"/>
</dbReference>
<evidence type="ECO:0000256" key="4">
    <source>
        <dbReference type="ARBA" id="ARBA00022692"/>
    </source>
</evidence>
<evidence type="ECO:0000256" key="10">
    <source>
        <dbReference type="ARBA" id="ARBA00023224"/>
    </source>
</evidence>
<evidence type="ECO:0000313" key="14">
    <source>
        <dbReference type="Proteomes" id="UP000291343"/>
    </source>
</evidence>
<evidence type="ECO:0000256" key="3">
    <source>
        <dbReference type="ARBA" id="ARBA00022475"/>
    </source>
</evidence>
<name>A0A482X4S2_LAOST</name>
<evidence type="ECO:0000256" key="5">
    <source>
        <dbReference type="ARBA" id="ARBA00022989"/>
    </source>
</evidence>